<name>A0A5E4V2S5_9BURK</name>
<dbReference type="RefSeq" id="WP_150679658.1">
    <property type="nucleotide sequence ID" value="NZ_CABPSK010000002.1"/>
</dbReference>
<dbReference type="GeneID" id="300404380"/>
<reference evidence="1 2" key="1">
    <citation type="submission" date="2019-08" db="EMBL/GenBank/DDBJ databases">
        <authorList>
            <person name="Peeters C."/>
        </authorList>
    </citation>
    <scope>NUCLEOTIDE SEQUENCE [LARGE SCALE GENOMIC DNA]</scope>
    <source>
        <strain evidence="1 2">LMG 31114</strain>
    </source>
</reference>
<dbReference type="AlphaFoldDB" id="A0A5E4V2S5"/>
<accession>A0A5E4V2S5</accession>
<organism evidence="1 2">
    <name type="scientific">Pandoraea pneumonica</name>
    <dbReference type="NCBI Taxonomy" id="2508299"/>
    <lineage>
        <taxon>Bacteria</taxon>
        <taxon>Pseudomonadati</taxon>
        <taxon>Pseudomonadota</taxon>
        <taxon>Betaproteobacteria</taxon>
        <taxon>Burkholderiales</taxon>
        <taxon>Burkholderiaceae</taxon>
        <taxon>Pandoraea</taxon>
    </lineage>
</organism>
<proteinExistence type="predicted"/>
<gene>
    <name evidence="1" type="ORF">PPN31114_02352</name>
</gene>
<evidence type="ECO:0000313" key="1">
    <source>
        <dbReference type="EMBL" id="VVE05425.1"/>
    </source>
</evidence>
<protein>
    <recommendedName>
        <fullName evidence="3">Cysteine-rich CWC family protein</fullName>
    </recommendedName>
</protein>
<dbReference type="EMBL" id="CABPSK010000002">
    <property type="protein sequence ID" value="VVE05425.1"/>
    <property type="molecule type" value="Genomic_DNA"/>
</dbReference>
<dbReference type="Proteomes" id="UP000366945">
    <property type="component" value="Unassembled WGS sequence"/>
</dbReference>
<evidence type="ECO:0008006" key="3">
    <source>
        <dbReference type="Google" id="ProtNLM"/>
    </source>
</evidence>
<keyword evidence="2" id="KW-1185">Reference proteome</keyword>
<evidence type="ECO:0000313" key="2">
    <source>
        <dbReference type="Proteomes" id="UP000366945"/>
    </source>
</evidence>
<sequence length="89" mass="8579">MDGEVKKPAGGSATRCPQCGGEVSCGAQGMVAGAAEAADAAGVTCWCLDWPHLPASARVGVGACLCPACLRAALLAAGVALKGTPADLP</sequence>